<protein>
    <recommendedName>
        <fullName evidence="1">F-box domain-containing protein</fullName>
    </recommendedName>
</protein>
<dbReference type="EnsemblProtists" id="EOD17425">
    <property type="protein sequence ID" value="EOD17425"/>
    <property type="gene ID" value="EMIHUDRAFT_464221"/>
</dbReference>
<dbReference type="InterPro" id="IPR036047">
    <property type="entry name" value="F-box-like_dom_sf"/>
</dbReference>
<feature type="domain" description="F-box" evidence="1">
    <location>
        <begin position="77"/>
        <end position="109"/>
    </location>
</feature>
<accession>A0A0D3J1P0</accession>
<dbReference type="SUPFAM" id="SSF81383">
    <property type="entry name" value="F-box domain"/>
    <property type="match status" value="1"/>
</dbReference>
<name>A0A0D3J1P0_EMIH1</name>
<dbReference type="AlphaFoldDB" id="A0A0D3J1P0"/>
<organism evidence="2 3">
    <name type="scientific">Emiliania huxleyi (strain CCMP1516)</name>
    <dbReference type="NCBI Taxonomy" id="280463"/>
    <lineage>
        <taxon>Eukaryota</taxon>
        <taxon>Haptista</taxon>
        <taxon>Haptophyta</taxon>
        <taxon>Prymnesiophyceae</taxon>
        <taxon>Isochrysidales</taxon>
        <taxon>Noelaerhabdaceae</taxon>
        <taxon>Emiliania</taxon>
    </lineage>
</organism>
<dbReference type="CDD" id="cd09917">
    <property type="entry name" value="F-box_SF"/>
    <property type="match status" value="1"/>
</dbReference>
<dbReference type="PaxDb" id="2903-EOD17425"/>
<dbReference type="Pfam" id="PF00646">
    <property type="entry name" value="F-box"/>
    <property type="match status" value="1"/>
</dbReference>
<sequence>MPGKRPRTAAAASSFDESLDDLEVAVARISGAEPHSVSADQLRRLKELKHLLFRKEMEVDSLARAKKRARVAAEVVLPLDLLTHAFLPLDLKYLVAASQTCRHFKLAVSRAVTVRGNQIGLRQGDAEKLSLKTLAPLEEKAAQVRALMASIDQRSSQQQLIRLLSARSGGSREERALGPLLLCRHEAALWARVEALVKKDAHRTPRAPDTFFEDLNFENGVADQANAYETYLDSLVPELDHLLSLLSGLTRRATRAADSALLVSHAPTLVQLVTASVD</sequence>
<reference evidence="3" key="1">
    <citation type="journal article" date="2013" name="Nature">
        <title>Pan genome of the phytoplankton Emiliania underpins its global distribution.</title>
        <authorList>
            <person name="Read B.A."/>
            <person name="Kegel J."/>
            <person name="Klute M.J."/>
            <person name="Kuo A."/>
            <person name="Lefebvre S.C."/>
            <person name="Maumus F."/>
            <person name="Mayer C."/>
            <person name="Miller J."/>
            <person name="Monier A."/>
            <person name="Salamov A."/>
            <person name="Young J."/>
            <person name="Aguilar M."/>
            <person name="Claverie J.M."/>
            <person name="Frickenhaus S."/>
            <person name="Gonzalez K."/>
            <person name="Herman E.K."/>
            <person name="Lin Y.C."/>
            <person name="Napier J."/>
            <person name="Ogata H."/>
            <person name="Sarno A.F."/>
            <person name="Shmutz J."/>
            <person name="Schroeder D."/>
            <person name="de Vargas C."/>
            <person name="Verret F."/>
            <person name="von Dassow P."/>
            <person name="Valentin K."/>
            <person name="Van de Peer Y."/>
            <person name="Wheeler G."/>
            <person name="Dacks J.B."/>
            <person name="Delwiche C.F."/>
            <person name="Dyhrman S.T."/>
            <person name="Glockner G."/>
            <person name="John U."/>
            <person name="Richards T."/>
            <person name="Worden A.Z."/>
            <person name="Zhang X."/>
            <person name="Grigoriev I.V."/>
            <person name="Allen A.E."/>
            <person name="Bidle K."/>
            <person name="Borodovsky M."/>
            <person name="Bowler C."/>
            <person name="Brownlee C."/>
            <person name="Cock J.M."/>
            <person name="Elias M."/>
            <person name="Gladyshev V.N."/>
            <person name="Groth M."/>
            <person name="Guda C."/>
            <person name="Hadaegh A."/>
            <person name="Iglesias-Rodriguez M.D."/>
            <person name="Jenkins J."/>
            <person name="Jones B.M."/>
            <person name="Lawson T."/>
            <person name="Leese F."/>
            <person name="Lindquist E."/>
            <person name="Lobanov A."/>
            <person name="Lomsadze A."/>
            <person name="Malik S.B."/>
            <person name="Marsh M.E."/>
            <person name="Mackinder L."/>
            <person name="Mock T."/>
            <person name="Mueller-Roeber B."/>
            <person name="Pagarete A."/>
            <person name="Parker M."/>
            <person name="Probert I."/>
            <person name="Quesneville H."/>
            <person name="Raines C."/>
            <person name="Rensing S.A."/>
            <person name="Riano-Pachon D.M."/>
            <person name="Richier S."/>
            <person name="Rokitta S."/>
            <person name="Shiraiwa Y."/>
            <person name="Soanes D.M."/>
            <person name="van der Giezen M."/>
            <person name="Wahlund T.M."/>
            <person name="Williams B."/>
            <person name="Wilson W."/>
            <person name="Wolfe G."/>
            <person name="Wurch L.L."/>
        </authorList>
    </citation>
    <scope>NUCLEOTIDE SEQUENCE</scope>
</reference>
<dbReference type="InterPro" id="IPR001810">
    <property type="entry name" value="F-box_dom"/>
</dbReference>
<dbReference type="HOGENOM" id="CLU_1003232_0_0_1"/>
<reference evidence="2" key="2">
    <citation type="submission" date="2024-10" db="UniProtKB">
        <authorList>
            <consortium name="EnsemblProtists"/>
        </authorList>
    </citation>
    <scope>IDENTIFICATION</scope>
</reference>
<dbReference type="KEGG" id="ehx:EMIHUDRAFT_464221"/>
<dbReference type="GeneID" id="17263575"/>
<proteinExistence type="predicted"/>
<evidence type="ECO:0000259" key="1">
    <source>
        <dbReference type="Pfam" id="PF00646"/>
    </source>
</evidence>
<evidence type="ECO:0000313" key="2">
    <source>
        <dbReference type="EnsemblProtists" id="EOD17425"/>
    </source>
</evidence>
<keyword evidence="3" id="KW-1185">Reference proteome</keyword>
<dbReference type="RefSeq" id="XP_005769854.1">
    <property type="nucleotide sequence ID" value="XM_005769797.1"/>
</dbReference>
<dbReference type="Proteomes" id="UP000013827">
    <property type="component" value="Unassembled WGS sequence"/>
</dbReference>
<evidence type="ECO:0000313" key="3">
    <source>
        <dbReference type="Proteomes" id="UP000013827"/>
    </source>
</evidence>